<dbReference type="GO" id="GO:0000160">
    <property type="term" value="P:phosphorelay signal transduction system"/>
    <property type="evidence" value="ECO:0007669"/>
    <property type="project" value="InterPro"/>
</dbReference>
<evidence type="ECO:0000256" key="1">
    <source>
        <dbReference type="PROSITE-ProRule" id="PRU00169"/>
    </source>
</evidence>
<dbReference type="PROSITE" id="PS50930">
    <property type="entry name" value="HTH_LYTTR"/>
    <property type="match status" value="1"/>
</dbReference>
<proteinExistence type="predicted"/>
<dbReference type="Gene3D" id="2.40.50.1020">
    <property type="entry name" value="LytTr DNA-binding domain"/>
    <property type="match status" value="1"/>
</dbReference>
<feature type="domain" description="Response regulatory" evidence="2">
    <location>
        <begin position="5"/>
        <end position="122"/>
    </location>
</feature>
<dbReference type="PANTHER" id="PTHR43228:SF6">
    <property type="entry name" value="RESPONSE REGULATOR RECEIVER"/>
    <property type="match status" value="1"/>
</dbReference>
<dbReference type="GO" id="GO:0003677">
    <property type="term" value="F:DNA binding"/>
    <property type="evidence" value="ECO:0007669"/>
    <property type="project" value="InterPro"/>
</dbReference>
<reference evidence="4 5" key="1">
    <citation type="journal article" date="2020" name="Int. J. Syst. Evol. Microbiol.">
        <title>Tenacibaculum piscium sp. nov., isolated from skin ulcers of sea-farmed fish, and description of Tenacibaculum finnmarkense sp. nov. with subdivision into genomovars finnmarkense and ulcerans.</title>
        <authorList>
            <person name="Olsen A.B."/>
            <person name="Spilsberg B."/>
            <person name="Nilsen H.K."/>
            <person name="Lagesen K."/>
            <person name="Gulla S."/>
            <person name="Avendano-Herrera R."/>
            <person name="Irgang R."/>
            <person name="Duchaud E."/>
            <person name="Colquhoun D.J."/>
        </authorList>
    </citation>
    <scope>NUCLEOTIDE SEQUENCE [LARGE SCALE GENOMIC DNA]</scope>
    <source>
        <strain evidence="4 5">TNO037</strain>
    </source>
</reference>
<dbReference type="SMART" id="SM00448">
    <property type="entry name" value="REC"/>
    <property type="match status" value="1"/>
</dbReference>
<feature type="domain" description="HTH LytTR-type" evidence="3">
    <location>
        <begin position="150"/>
        <end position="237"/>
    </location>
</feature>
<comment type="caution">
    <text evidence="4">The sequence shown here is derived from an EMBL/GenBank/DDBJ whole genome shotgun (WGS) entry which is preliminary data.</text>
</comment>
<dbReference type="SUPFAM" id="SSF52172">
    <property type="entry name" value="CheY-like"/>
    <property type="match status" value="1"/>
</dbReference>
<dbReference type="RefSeq" id="WP_101955679.1">
    <property type="nucleotide sequence ID" value="NZ_JAJHTL010000001.1"/>
</dbReference>
<dbReference type="Proteomes" id="UP000806077">
    <property type="component" value="Unassembled WGS sequence"/>
</dbReference>
<keyword evidence="5" id="KW-1185">Reference proteome</keyword>
<sequence length="237" mass="27317">MTDKKILIVEDELIIAENLRFILNEYGYEHVTVSNDDTETFELFEKTTYDLVLMDINLGEMNTIDGIDLIKKLRQKYSFVFMYVTANADALTVKKASSTNPVGYILKPFINASIYANVAMALSFIKEEKNDNNQAKAAFVLHTEKGISQKIPISKITYIKADGVYIHIHTLDKNKYFTRQSLLELKELHPDFFIRIHKSILINKKHIQGYTSQIITINDQKLPLGRAYKQDFLKQIS</sequence>
<accession>A0AAP1REJ2</accession>
<evidence type="ECO:0000313" key="4">
    <source>
        <dbReference type="EMBL" id="MBE7694452.1"/>
    </source>
</evidence>
<dbReference type="SMART" id="SM00850">
    <property type="entry name" value="LytTR"/>
    <property type="match status" value="1"/>
</dbReference>
<dbReference type="AlphaFoldDB" id="A0AAP1REJ2"/>
<name>A0AAP1REJ2_9FLAO</name>
<dbReference type="PROSITE" id="PS50110">
    <property type="entry name" value="RESPONSE_REGULATORY"/>
    <property type="match status" value="1"/>
</dbReference>
<evidence type="ECO:0000259" key="3">
    <source>
        <dbReference type="PROSITE" id="PS50930"/>
    </source>
</evidence>
<dbReference type="InterPro" id="IPR052048">
    <property type="entry name" value="ST_Response_Regulator"/>
</dbReference>
<dbReference type="Pfam" id="PF04397">
    <property type="entry name" value="LytTR"/>
    <property type="match status" value="1"/>
</dbReference>
<dbReference type="InterPro" id="IPR007492">
    <property type="entry name" value="LytTR_DNA-bd_dom"/>
</dbReference>
<dbReference type="InterPro" id="IPR011006">
    <property type="entry name" value="CheY-like_superfamily"/>
</dbReference>
<feature type="modified residue" description="4-aspartylphosphate" evidence="1">
    <location>
        <position position="55"/>
    </location>
</feature>
<evidence type="ECO:0000313" key="5">
    <source>
        <dbReference type="Proteomes" id="UP000806077"/>
    </source>
</evidence>
<protein>
    <submittedName>
        <fullName evidence="4">Response regulator</fullName>
    </submittedName>
</protein>
<organism evidence="4 5">
    <name type="scientific">Tenacibaculum finnmarkense genomovar finnmarkense</name>
    <dbReference type="NCBI Taxonomy" id="1458503"/>
    <lineage>
        <taxon>Bacteria</taxon>
        <taxon>Pseudomonadati</taxon>
        <taxon>Bacteroidota</taxon>
        <taxon>Flavobacteriia</taxon>
        <taxon>Flavobacteriales</taxon>
        <taxon>Flavobacteriaceae</taxon>
        <taxon>Tenacibaculum</taxon>
        <taxon>Tenacibaculum finnmarkense</taxon>
    </lineage>
</organism>
<dbReference type="PANTHER" id="PTHR43228">
    <property type="entry name" value="TWO-COMPONENT RESPONSE REGULATOR"/>
    <property type="match status" value="1"/>
</dbReference>
<evidence type="ECO:0000259" key="2">
    <source>
        <dbReference type="PROSITE" id="PS50110"/>
    </source>
</evidence>
<dbReference type="Pfam" id="PF00072">
    <property type="entry name" value="Response_reg"/>
    <property type="match status" value="1"/>
</dbReference>
<dbReference type="InterPro" id="IPR001789">
    <property type="entry name" value="Sig_transdc_resp-reg_receiver"/>
</dbReference>
<dbReference type="EMBL" id="WXXV01000002">
    <property type="protein sequence ID" value="MBE7694452.1"/>
    <property type="molecule type" value="Genomic_DNA"/>
</dbReference>
<gene>
    <name evidence="4" type="ORF">F7645_03280</name>
</gene>
<keyword evidence="1" id="KW-0597">Phosphoprotein</keyword>
<dbReference type="Gene3D" id="3.40.50.2300">
    <property type="match status" value="1"/>
</dbReference>